<dbReference type="InterPro" id="IPR002659">
    <property type="entry name" value="Glyco_trans_31"/>
</dbReference>
<evidence type="ECO:0000256" key="8">
    <source>
        <dbReference type="ARBA" id="ARBA00023034"/>
    </source>
</evidence>
<reference evidence="12 13" key="1">
    <citation type="journal article" date="2021" name="Elife">
        <title>Chloroplast acquisition without the gene transfer in kleptoplastic sea slugs, Plakobranchus ocellatus.</title>
        <authorList>
            <person name="Maeda T."/>
            <person name="Takahashi S."/>
            <person name="Yoshida T."/>
            <person name="Shimamura S."/>
            <person name="Takaki Y."/>
            <person name="Nagai Y."/>
            <person name="Toyoda A."/>
            <person name="Suzuki Y."/>
            <person name="Arimoto A."/>
            <person name="Ishii H."/>
            <person name="Satoh N."/>
            <person name="Nishiyama T."/>
            <person name="Hasebe M."/>
            <person name="Maruyama T."/>
            <person name="Minagawa J."/>
            <person name="Obokata J."/>
            <person name="Shigenobu S."/>
        </authorList>
    </citation>
    <scope>NUCLEOTIDE SEQUENCE [LARGE SCALE GENOMIC DNA]</scope>
</reference>
<sequence length="251" mass="29141">MAKNLSTKIANALYWTGKHCPGVRHIVKVDEDTYVHLPQLVSMVRRVEKVTPSFVLGHQHKHHYPKVVRRGRWRVGLEYPLPYYPRYIYGHSYVISGAALPSILHTLRTTPGIKNEDAFVTGIVAKLNNIPRLHSRAFAGTSYQQVLCNVTRGYYVSLTYCCKEHLKTLYRHAVEGRCDESRFDQIPTWKCRFFSHSHSRYHNNHQHQQHQQADTAREPRRRRVTALDVKKLEQLLNVGAAAQRRIGQEIL</sequence>
<evidence type="ECO:0000256" key="1">
    <source>
        <dbReference type="ARBA" id="ARBA00004323"/>
    </source>
</evidence>
<dbReference type="GO" id="GO:0016758">
    <property type="term" value="F:hexosyltransferase activity"/>
    <property type="evidence" value="ECO:0007669"/>
    <property type="project" value="InterPro"/>
</dbReference>
<dbReference type="Gene3D" id="3.90.550.50">
    <property type="match status" value="1"/>
</dbReference>
<evidence type="ECO:0000256" key="11">
    <source>
        <dbReference type="SAM" id="MobiDB-lite"/>
    </source>
</evidence>
<comment type="similarity">
    <text evidence="2 10">Belongs to the glycosyltransferase 31 family.</text>
</comment>
<gene>
    <name evidence="12" type="ORF">ElyMa_005516500</name>
</gene>
<evidence type="ECO:0000256" key="5">
    <source>
        <dbReference type="ARBA" id="ARBA00022692"/>
    </source>
</evidence>
<evidence type="ECO:0000256" key="2">
    <source>
        <dbReference type="ARBA" id="ARBA00008661"/>
    </source>
</evidence>
<keyword evidence="3 10" id="KW-0328">Glycosyltransferase</keyword>
<keyword evidence="6" id="KW-0735">Signal-anchor</keyword>
<keyword evidence="4" id="KW-0808">Transferase</keyword>
<evidence type="ECO:0000256" key="3">
    <source>
        <dbReference type="ARBA" id="ARBA00022676"/>
    </source>
</evidence>
<dbReference type="GO" id="GO:0006493">
    <property type="term" value="P:protein O-linked glycosylation"/>
    <property type="evidence" value="ECO:0007669"/>
    <property type="project" value="TreeGrafter"/>
</dbReference>
<proteinExistence type="inferred from homology"/>
<evidence type="ECO:0000313" key="12">
    <source>
        <dbReference type="EMBL" id="GFR64858.1"/>
    </source>
</evidence>
<keyword evidence="9" id="KW-0472">Membrane</keyword>
<dbReference type="AlphaFoldDB" id="A0AAV4EUY5"/>
<dbReference type="PANTHER" id="PTHR11214">
    <property type="entry name" value="BETA-1,3-N-ACETYLGLUCOSAMINYLTRANSFERASE"/>
    <property type="match status" value="1"/>
</dbReference>
<protein>
    <recommendedName>
        <fullName evidence="10">Hexosyltransferase</fullName>
        <ecNumber evidence="10">2.4.1.-</ecNumber>
    </recommendedName>
</protein>
<name>A0AAV4EUY5_9GAST</name>
<keyword evidence="8 10" id="KW-0333">Golgi apparatus</keyword>
<dbReference type="GO" id="GO:0000139">
    <property type="term" value="C:Golgi membrane"/>
    <property type="evidence" value="ECO:0007669"/>
    <property type="project" value="UniProtKB-SubCell"/>
</dbReference>
<dbReference type="PANTHER" id="PTHR11214:SF3">
    <property type="entry name" value="BETA-1,3-GALACTOSYLTRANSFERASE 6"/>
    <property type="match status" value="1"/>
</dbReference>
<dbReference type="EMBL" id="BMAT01011004">
    <property type="protein sequence ID" value="GFR64858.1"/>
    <property type="molecule type" value="Genomic_DNA"/>
</dbReference>
<dbReference type="Pfam" id="PF01762">
    <property type="entry name" value="Galactosyl_T"/>
    <property type="match status" value="1"/>
</dbReference>
<comment type="subcellular location">
    <subcellularLocation>
        <location evidence="1 10">Golgi apparatus membrane</location>
        <topology evidence="1 10">Single-pass type II membrane protein</topology>
    </subcellularLocation>
</comment>
<feature type="region of interest" description="Disordered" evidence="11">
    <location>
        <begin position="202"/>
        <end position="221"/>
    </location>
</feature>
<keyword evidence="13" id="KW-1185">Reference proteome</keyword>
<evidence type="ECO:0000313" key="13">
    <source>
        <dbReference type="Proteomes" id="UP000762676"/>
    </source>
</evidence>
<accession>A0AAV4EUY5</accession>
<dbReference type="Proteomes" id="UP000762676">
    <property type="component" value="Unassembled WGS sequence"/>
</dbReference>
<evidence type="ECO:0000256" key="10">
    <source>
        <dbReference type="RuleBase" id="RU363063"/>
    </source>
</evidence>
<evidence type="ECO:0000256" key="9">
    <source>
        <dbReference type="ARBA" id="ARBA00023136"/>
    </source>
</evidence>
<comment type="caution">
    <text evidence="12">The sequence shown here is derived from an EMBL/GenBank/DDBJ whole genome shotgun (WGS) entry which is preliminary data.</text>
</comment>
<evidence type="ECO:0000256" key="6">
    <source>
        <dbReference type="ARBA" id="ARBA00022968"/>
    </source>
</evidence>
<evidence type="ECO:0000256" key="4">
    <source>
        <dbReference type="ARBA" id="ARBA00022679"/>
    </source>
</evidence>
<keyword evidence="5" id="KW-0812">Transmembrane</keyword>
<dbReference type="EC" id="2.4.1.-" evidence="10"/>
<evidence type="ECO:0000256" key="7">
    <source>
        <dbReference type="ARBA" id="ARBA00022989"/>
    </source>
</evidence>
<keyword evidence="7" id="KW-1133">Transmembrane helix</keyword>
<organism evidence="12 13">
    <name type="scientific">Elysia marginata</name>
    <dbReference type="NCBI Taxonomy" id="1093978"/>
    <lineage>
        <taxon>Eukaryota</taxon>
        <taxon>Metazoa</taxon>
        <taxon>Spiralia</taxon>
        <taxon>Lophotrochozoa</taxon>
        <taxon>Mollusca</taxon>
        <taxon>Gastropoda</taxon>
        <taxon>Heterobranchia</taxon>
        <taxon>Euthyneura</taxon>
        <taxon>Panpulmonata</taxon>
        <taxon>Sacoglossa</taxon>
        <taxon>Placobranchoidea</taxon>
        <taxon>Plakobranchidae</taxon>
        <taxon>Elysia</taxon>
    </lineage>
</organism>